<dbReference type="Proteomes" id="UP000530424">
    <property type="component" value="Unassembled WGS sequence"/>
</dbReference>
<feature type="transmembrane region" description="Helical" evidence="1">
    <location>
        <begin position="140"/>
        <end position="161"/>
    </location>
</feature>
<name>A0A853C3Z4_9ACTN</name>
<organism evidence="2 3">
    <name type="scientific">Nocardioides thalensis</name>
    <dbReference type="NCBI Taxonomy" id="1914755"/>
    <lineage>
        <taxon>Bacteria</taxon>
        <taxon>Bacillati</taxon>
        <taxon>Actinomycetota</taxon>
        <taxon>Actinomycetes</taxon>
        <taxon>Propionibacteriales</taxon>
        <taxon>Nocardioidaceae</taxon>
        <taxon>Nocardioides</taxon>
    </lineage>
</organism>
<feature type="transmembrane region" description="Helical" evidence="1">
    <location>
        <begin position="107"/>
        <end position="128"/>
    </location>
</feature>
<evidence type="ECO:0000256" key="1">
    <source>
        <dbReference type="SAM" id="Phobius"/>
    </source>
</evidence>
<dbReference type="Pfam" id="PF10067">
    <property type="entry name" value="DUF2306"/>
    <property type="match status" value="1"/>
</dbReference>
<sequence>MKSTRWSFVAWAAIAALCLLYGPMAIEYTWRLFNPDSPGLWDHTYAAIVDHDEAYGASSVHGQQEATYEANRLTLLFHTTAGGIAIMLFAAQFSARFRRDLGRHRNVGRVAGGLVLTTAVGSFLYLLSAGPEDTFDGPAFYVQLWALGIGAFASTALGIAAARKRQITMHQPLMALAFSMLLTAPLLRVGYLILGNTWPDSTQLETNLAGAAILATWAPFGAFLAARTMPVAARRHPDVRPWSGRVATIIAGTSALVATVVLVARAGAELDGLERVAGCSLAGWLAALAVALTRLAGAEHASVGAEEWRSMVVGLLAGVPGVVLLWSIYDLPFTSAEALVGALLTAPAITIVLALLHVIWRRRRPARQAPRERELVARAWQPS</sequence>
<keyword evidence="1" id="KW-1133">Transmembrane helix</keyword>
<feature type="transmembrane region" description="Helical" evidence="1">
    <location>
        <begin position="173"/>
        <end position="194"/>
    </location>
</feature>
<keyword evidence="3" id="KW-1185">Reference proteome</keyword>
<dbReference type="RefSeq" id="WP_179668176.1">
    <property type="nucleotide sequence ID" value="NZ_JACCFP010000001.1"/>
</dbReference>
<proteinExistence type="predicted"/>
<accession>A0A853C3Z4</accession>
<feature type="transmembrane region" description="Helical" evidence="1">
    <location>
        <begin position="206"/>
        <end position="226"/>
    </location>
</feature>
<evidence type="ECO:0000313" key="3">
    <source>
        <dbReference type="Proteomes" id="UP000530424"/>
    </source>
</evidence>
<feature type="transmembrane region" description="Helical" evidence="1">
    <location>
        <begin position="341"/>
        <end position="360"/>
    </location>
</feature>
<dbReference type="InterPro" id="IPR018750">
    <property type="entry name" value="DUF2306_membrane"/>
</dbReference>
<feature type="transmembrane region" description="Helical" evidence="1">
    <location>
        <begin position="308"/>
        <end position="329"/>
    </location>
</feature>
<feature type="transmembrane region" description="Helical" evidence="1">
    <location>
        <begin position="275"/>
        <end position="296"/>
    </location>
</feature>
<feature type="transmembrane region" description="Helical" evidence="1">
    <location>
        <begin position="75"/>
        <end position="95"/>
    </location>
</feature>
<reference evidence="2 3" key="1">
    <citation type="submission" date="2020-07" db="EMBL/GenBank/DDBJ databases">
        <title>Sequencing the genomes of 1000 actinobacteria strains.</title>
        <authorList>
            <person name="Klenk H.-P."/>
        </authorList>
    </citation>
    <scope>NUCLEOTIDE SEQUENCE [LARGE SCALE GENOMIC DNA]</scope>
    <source>
        <strain evidence="2 3">DSM 103833</strain>
    </source>
</reference>
<gene>
    <name evidence="2" type="ORF">HNR19_002424</name>
</gene>
<keyword evidence="1" id="KW-0472">Membrane</keyword>
<keyword evidence="1" id="KW-0812">Transmembrane</keyword>
<protein>
    <submittedName>
        <fullName evidence="2">Uncharacterized membrane protein YozB (DUF420 family)</fullName>
    </submittedName>
</protein>
<evidence type="ECO:0000313" key="2">
    <source>
        <dbReference type="EMBL" id="NYJ01726.1"/>
    </source>
</evidence>
<dbReference type="AlphaFoldDB" id="A0A853C3Z4"/>
<feature type="transmembrane region" description="Helical" evidence="1">
    <location>
        <begin position="246"/>
        <end position="263"/>
    </location>
</feature>
<comment type="caution">
    <text evidence="2">The sequence shown here is derived from an EMBL/GenBank/DDBJ whole genome shotgun (WGS) entry which is preliminary data.</text>
</comment>
<dbReference type="EMBL" id="JACCFP010000001">
    <property type="protein sequence ID" value="NYJ01726.1"/>
    <property type="molecule type" value="Genomic_DNA"/>
</dbReference>